<evidence type="ECO:0000313" key="1">
    <source>
        <dbReference type="EMBL" id="EOA56710.1"/>
    </source>
</evidence>
<gene>
    <name evidence="1" type="ORF">HMPREF1534_00898</name>
</gene>
<evidence type="ECO:0000313" key="2">
    <source>
        <dbReference type="Proteomes" id="UP000017831"/>
    </source>
</evidence>
<organism evidence="1 2">
    <name type="scientific">Phocaeicola massiliensis B84634 = Timone 84634 = DSM 17679 = JCM 13223</name>
    <dbReference type="NCBI Taxonomy" id="1121098"/>
    <lineage>
        <taxon>Bacteria</taxon>
        <taxon>Pseudomonadati</taxon>
        <taxon>Bacteroidota</taxon>
        <taxon>Bacteroidia</taxon>
        <taxon>Bacteroidales</taxon>
        <taxon>Bacteroidaceae</taxon>
        <taxon>Phocaeicola</taxon>
    </lineage>
</organism>
<sequence>MLVLQSKRKRIEDTTKMYSKLRNSFDFLISLLSNKSLWQVLDMFFYFEIKNRLFL</sequence>
<dbReference type="Proteomes" id="UP000017831">
    <property type="component" value="Unassembled WGS sequence"/>
</dbReference>
<dbReference type="STRING" id="1121098.HMPREF1534_00898"/>
<reference evidence="1 2" key="1">
    <citation type="submission" date="2013-04" db="EMBL/GenBank/DDBJ databases">
        <title>The Genome Sequence of Bacteroides massiliensis DSM 17679.</title>
        <authorList>
            <consortium name="The Broad Institute Genomics Platform"/>
            <person name="Earl A."/>
            <person name="Ward D."/>
            <person name="Feldgarden M."/>
            <person name="Gevers D."/>
            <person name="Martens E."/>
            <person name="Fenner L."/>
            <person name="Roux V."/>
            <person name="Mallet M.N."/>
            <person name="Raoult D."/>
            <person name="Walker B."/>
            <person name="Young S."/>
            <person name="Zeng Q."/>
            <person name="Gargeya S."/>
            <person name="Fitzgerald M."/>
            <person name="Haas B."/>
            <person name="Abouelleil A."/>
            <person name="Allen A.W."/>
            <person name="Alvarado L."/>
            <person name="Arachchi H.M."/>
            <person name="Berlin A.M."/>
            <person name="Chapman S.B."/>
            <person name="Gainer-Dewar J."/>
            <person name="Goldberg J."/>
            <person name="Griggs A."/>
            <person name="Gujja S."/>
            <person name="Hansen M."/>
            <person name="Howarth C."/>
            <person name="Imamovic A."/>
            <person name="Ireland A."/>
            <person name="Larimer J."/>
            <person name="McCowan C."/>
            <person name="Murphy C."/>
            <person name="Pearson M."/>
            <person name="Poon T.W."/>
            <person name="Priest M."/>
            <person name="Roberts A."/>
            <person name="Saif S."/>
            <person name="Shea T."/>
            <person name="Sisk P."/>
            <person name="Sykes S."/>
            <person name="Wortman J."/>
            <person name="Nusbaum C."/>
            <person name="Birren B."/>
        </authorList>
    </citation>
    <scope>NUCLEOTIDE SEQUENCE [LARGE SCALE GENOMIC DNA]</scope>
    <source>
        <strain evidence="2">B84634 / Timone 84634 / DSM 17679 / JCM 13223</strain>
    </source>
</reference>
<dbReference type="HOGENOM" id="CLU_3022389_0_0_10"/>
<protein>
    <submittedName>
        <fullName evidence="1">Uncharacterized protein</fullName>
    </submittedName>
</protein>
<dbReference type="AlphaFoldDB" id="U6RJM3"/>
<proteinExistence type="predicted"/>
<dbReference type="EMBL" id="AQHY01000010">
    <property type="protein sequence ID" value="EOA56710.1"/>
    <property type="molecule type" value="Genomic_DNA"/>
</dbReference>
<name>U6RJM3_9BACT</name>
<keyword evidence="2" id="KW-1185">Reference proteome</keyword>
<accession>U6RJM3</accession>
<comment type="caution">
    <text evidence="1">The sequence shown here is derived from an EMBL/GenBank/DDBJ whole genome shotgun (WGS) entry which is preliminary data.</text>
</comment>